<sequence length="122" mass="13595">MTFPKQSKTIEMGIAYGMLYEICMGPFSINGYLQLPPGHPWIGSDLERDHDIKVHGGITYRAGRVIGFDTAHAGDGYHPDAPISKAKKLVTFLMSGHVWELEEVREELFRLAVQAHAAEVVE</sequence>
<dbReference type="AlphaFoldDB" id="A0A2S0WG94"/>
<dbReference type="EMBL" id="CP026948">
    <property type="protein sequence ID" value="AWB84808.1"/>
    <property type="molecule type" value="Genomic_DNA"/>
</dbReference>
<protein>
    <submittedName>
        <fullName evidence="1">Uncharacterized protein</fullName>
    </submittedName>
</protein>
<proteinExistence type="predicted"/>
<dbReference type="RefSeq" id="WP_108404816.1">
    <property type="nucleotide sequence ID" value="NZ_CP026948.1"/>
</dbReference>
<reference evidence="2" key="1">
    <citation type="submission" date="2018-01" db="EMBL/GenBank/DDBJ databases">
        <authorList>
            <person name="Li J."/>
        </authorList>
    </citation>
    <scope>NUCLEOTIDE SEQUENCE [LARGE SCALE GENOMIC DNA]</scope>
    <source>
        <strain evidence="2">2184</strain>
    </source>
</reference>
<dbReference type="KEGG" id="clia:C3E79_10250"/>
<evidence type="ECO:0000313" key="1">
    <source>
        <dbReference type="EMBL" id="AWB84808.1"/>
    </source>
</evidence>
<dbReference type="OrthoDB" id="5197167at2"/>
<name>A0A2S0WG94_9CORY</name>
<keyword evidence="2" id="KW-1185">Reference proteome</keyword>
<dbReference type="Proteomes" id="UP000244754">
    <property type="component" value="Chromosome"/>
</dbReference>
<evidence type="ECO:0000313" key="2">
    <source>
        <dbReference type="Proteomes" id="UP000244754"/>
    </source>
</evidence>
<gene>
    <name evidence="1" type="ORF">C3E79_10250</name>
</gene>
<organism evidence="1 2">
    <name type="scientific">Corynebacterium liangguodongii</name>
    <dbReference type="NCBI Taxonomy" id="2079535"/>
    <lineage>
        <taxon>Bacteria</taxon>
        <taxon>Bacillati</taxon>
        <taxon>Actinomycetota</taxon>
        <taxon>Actinomycetes</taxon>
        <taxon>Mycobacteriales</taxon>
        <taxon>Corynebacteriaceae</taxon>
        <taxon>Corynebacterium</taxon>
    </lineage>
</organism>
<accession>A0A2S0WG94</accession>